<dbReference type="InterPro" id="IPR032692">
    <property type="entry name" value="YccS_N"/>
</dbReference>
<dbReference type="RefSeq" id="WP_238745678.1">
    <property type="nucleotide sequence ID" value="NZ_JAKOOW010000008.1"/>
</dbReference>
<evidence type="ECO:0000259" key="9">
    <source>
        <dbReference type="Pfam" id="PF13515"/>
    </source>
</evidence>
<dbReference type="NCBIfam" id="TIGR01667">
    <property type="entry name" value="YCCS_YHFK"/>
    <property type="match status" value="1"/>
</dbReference>
<dbReference type="NCBIfam" id="TIGR01666">
    <property type="entry name" value="YCCS"/>
    <property type="match status" value="1"/>
</dbReference>
<feature type="domain" description="Integral membrane bound transporter" evidence="9">
    <location>
        <begin position="418"/>
        <end position="528"/>
    </location>
</feature>
<dbReference type="InterPro" id="IPR010020">
    <property type="entry name" value="Integral_membrane_YCCS_YHJK"/>
</dbReference>
<keyword evidence="5 7" id="KW-0472">Membrane</keyword>
<dbReference type="PANTHER" id="PTHR30509:SF8">
    <property type="entry name" value="INNER MEMBRANE PROTEIN YCCS"/>
    <property type="match status" value="1"/>
</dbReference>
<evidence type="ECO:0000259" key="8">
    <source>
        <dbReference type="Pfam" id="PF12805"/>
    </source>
</evidence>
<evidence type="ECO:0000256" key="5">
    <source>
        <dbReference type="ARBA" id="ARBA00023136"/>
    </source>
</evidence>
<dbReference type="Pfam" id="PF13515">
    <property type="entry name" value="FUSC_2"/>
    <property type="match status" value="1"/>
</dbReference>
<feature type="domain" description="Integral membrane protein YccS N-terminal" evidence="8">
    <location>
        <begin position="61"/>
        <end position="341"/>
    </location>
</feature>
<evidence type="ECO:0000256" key="3">
    <source>
        <dbReference type="ARBA" id="ARBA00022692"/>
    </source>
</evidence>
<name>A0ABS9NKP2_9NEIS</name>
<reference evidence="10 11" key="1">
    <citation type="submission" date="2022-02" db="EMBL/GenBank/DDBJ databases">
        <title>Genome sequence data of Kingella unionensis sp. nov. strain CICC 24913 (CCUG 75125).</title>
        <authorList>
            <person name="Xiao M."/>
        </authorList>
    </citation>
    <scope>NUCLEOTIDE SEQUENCE [LARGE SCALE GENOMIC DNA]</scope>
    <source>
        <strain evidence="10 11">CICC 24913</strain>
    </source>
</reference>
<gene>
    <name evidence="10" type="primary">yccS</name>
    <name evidence="10" type="ORF">MB824_02545</name>
</gene>
<dbReference type="InterPro" id="IPR049453">
    <property type="entry name" value="Memb_transporter_dom"/>
</dbReference>
<evidence type="ECO:0000256" key="6">
    <source>
        <dbReference type="ARBA" id="ARBA00043993"/>
    </source>
</evidence>
<feature type="transmembrane region" description="Helical" evidence="7">
    <location>
        <begin position="419"/>
        <end position="435"/>
    </location>
</feature>
<organism evidence="10 11">
    <name type="scientific">Kingella pumchi</name>
    <dbReference type="NCBI Taxonomy" id="2779506"/>
    <lineage>
        <taxon>Bacteria</taxon>
        <taxon>Pseudomonadati</taxon>
        <taxon>Pseudomonadota</taxon>
        <taxon>Betaproteobacteria</taxon>
        <taxon>Neisseriales</taxon>
        <taxon>Neisseriaceae</taxon>
        <taxon>Kingella</taxon>
    </lineage>
</organism>
<comment type="subcellular location">
    <subcellularLocation>
        <location evidence="1">Cell membrane</location>
        <topology evidence="1">Multi-pass membrane protein</topology>
    </subcellularLocation>
</comment>
<dbReference type="EMBL" id="JAKOOW010000008">
    <property type="protein sequence ID" value="MCG6503374.1"/>
    <property type="molecule type" value="Genomic_DNA"/>
</dbReference>
<evidence type="ECO:0000256" key="4">
    <source>
        <dbReference type="ARBA" id="ARBA00022989"/>
    </source>
</evidence>
<evidence type="ECO:0000313" key="11">
    <source>
        <dbReference type="Proteomes" id="UP001298424"/>
    </source>
</evidence>
<evidence type="ECO:0000313" key="10">
    <source>
        <dbReference type="EMBL" id="MCG6503374.1"/>
    </source>
</evidence>
<keyword evidence="2" id="KW-1003">Cell membrane</keyword>
<feature type="transmembrane region" description="Helical" evidence="7">
    <location>
        <begin position="488"/>
        <end position="506"/>
    </location>
</feature>
<keyword evidence="11" id="KW-1185">Reference proteome</keyword>
<dbReference type="Proteomes" id="UP001298424">
    <property type="component" value="Unassembled WGS sequence"/>
</dbReference>
<accession>A0ABS9NKP2</accession>
<feature type="transmembrane region" description="Helical" evidence="7">
    <location>
        <begin position="109"/>
        <end position="125"/>
    </location>
</feature>
<proteinExistence type="inferred from homology"/>
<sequence length="729" mass="80365">MKFFSLPSRYIGAVPVLLSTSLLAALVYARPLNHLFPPLVLGVIAGGLVDLDNGLTGKLKNIVYTLLAFAVSSLAVEAVISRPAAYAAVMTVQAFVFTFLGAAGQRYRTIAFGTLAVAVYTALTHDDAAPWYQPTLLILCGTLLYSLCALLTHIIFPNRPVQDNMAAAYRALADFLTAKSDFFDPDEAEHLEQQQITLAMSNSAVTAAFNQCRSALFYRMRGQHRHPRTVRLLRCYYAAQDIHERISSSHVHYRDFAEAMRYSDLIYRIRRLLRLQAQTCREFARTLADDSDFVLPAKLERAGRGAEASLQHYAATAADGAVAPYRVQRLLDNILHVSLQLGSLKSPERSESFEYNHQTRLHAPESSGFKGAWRSLKAQSTLHSPVFRHAVRMAAIVLACCLIIQVINTTALDRDDLSLGYWILMTAVFVCQPNYSATKKRLIQRILGTVFGIVAAAALPFLSLSLAHKLGIAVLSTTLFFYFRSNKQSFSTFFITIQAVVGFSIIGSDTRAFFLPRLLDTLIGTSVAGLAVYFLWPDWKYLALDKTGAQAVESNAAYLRAVLRELESGIRDDMDYRIARRLSHDRAAALSSTLSDMSGEPAKHGSKLADGFLLLKINYSLISYIAALGAYRNKMQPENAAADGFIHEFLAAGSAAADILENLPQWDESRFQAALGDLQSQLESLRPDADAGETRQVLWQQLTMIAGQLRPGYQALHPVSDSEAVAQAA</sequence>
<feature type="transmembrane region" description="Helical" evidence="7">
    <location>
        <begin position="447"/>
        <end position="468"/>
    </location>
</feature>
<comment type="similarity">
    <text evidence="6">Belongs to the YccS/YhfK family.</text>
</comment>
<feature type="transmembrane region" description="Helical" evidence="7">
    <location>
        <begin position="62"/>
        <end position="80"/>
    </location>
</feature>
<comment type="caution">
    <text evidence="10">The sequence shown here is derived from an EMBL/GenBank/DDBJ whole genome shotgun (WGS) entry which is preliminary data.</text>
</comment>
<evidence type="ECO:0000256" key="1">
    <source>
        <dbReference type="ARBA" id="ARBA00004651"/>
    </source>
</evidence>
<evidence type="ECO:0000256" key="2">
    <source>
        <dbReference type="ARBA" id="ARBA00022475"/>
    </source>
</evidence>
<feature type="transmembrane region" description="Helical" evidence="7">
    <location>
        <begin position="390"/>
        <end position="407"/>
    </location>
</feature>
<evidence type="ECO:0000256" key="7">
    <source>
        <dbReference type="SAM" id="Phobius"/>
    </source>
</evidence>
<dbReference type="Pfam" id="PF12805">
    <property type="entry name" value="FUSC-like"/>
    <property type="match status" value="1"/>
</dbReference>
<feature type="transmembrane region" description="Helical" evidence="7">
    <location>
        <begin position="131"/>
        <end position="156"/>
    </location>
</feature>
<keyword evidence="4 7" id="KW-1133">Transmembrane helix</keyword>
<dbReference type="PANTHER" id="PTHR30509">
    <property type="entry name" value="P-HYDROXYBENZOIC ACID EFFLUX PUMP SUBUNIT-RELATED"/>
    <property type="match status" value="1"/>
</dbReference>
<protein>
    <submittedName>
        <fullName evidence="10">YccS family putative transporter</fullName>
    </submittedName>
</protein>
<keyword evidence="3 7" id="KW-0812">Transmembrane</keyword>
<dbReference type="InterPro" id="IPR010019">
    <property type="entry name" value="Integral_membrane_YccS"/>
</dbReference>
<feature type="transmembrane region" description="Helical" evidence="7">
    <location>
        <begin position="518"/>
        <end position="536"/>
    </location>
</feature>